<evidence type="ECO:0000256" key="1">
    <source>
        <dbReference type="SAM" id="Phobius"/>
    </source>
</evidence>
<name>A0AAD8E3W9_DIPPU</name>
<reference evidence="2" key="2">
    <citation type="submission" date="2023-05" db="EMBL/GenBank/DDBJ databases">
        <authorList>
            <person name="Fouks B."/>
        </authorList>
    </citation>
    <scope>NUCLEOTIDE SEQUENCE</scope>
    <source>
        <strain evidence="2">Stay&amp;Tobe</strain>
        <tissue evidence="2">Testes</tissue>
    </source>
</reference>
<comment type="caution">
    <text evidence="2">The sequence shown here is derived from an EMBL/GenBank/DDBJ whole genome shotgun (WGS) entry which is preliminary data.</text>
</comment>
<proteinExistence type="predicted"/>
<feature type="non-terminal residue" evidence="2">
    <location>
        <position position="1"/>
    </location>
</feature>
<feature type="non-terminal residue" evidence="2">
    <location>
        <position position="84"/>
    </location>
</feature>
<gene>
    <name evidence="2" type="ORF">L9F63_007233</name>
</gene>
<dbReference type="EMBL" id="JASPKZ010009814">
    <property type="protein sequence ID" value="KAJ9575921.1"/>
    <property type="molecule type" value="Genomic_DNA"/>
</dbReference>
<sequence length="84" mass="9739">YSKKSLNHYIYCVLRPSSIVYVMAFGSAIMSRVKREPIRCRVKQSSKRYTLSKSKEFQNLAKNPVESTSSVRDTMAIVPIRHRD</sequence>
<keyword evidence="1" id="KW-0812">Transmembrane</keyword>
<feature type="transmembrane region" description="Helical" evidence="1">
    <location>
        <begin position="6"/>
        <end position="29"/>
    </location>
</feature>
<keyword evidence="1" id="KW-1133">Transmembrane helix</keyword>
<organism evidence="2 3">
    <name type="scientific">Diploptera punctata</name>
    <name type="common">Pacific beetle cockroach</name>
    <dbReference type="NCBI Taxonomy" id="6984"/>
    <lineage>
        <taxon>Eukaryota</taxon>
        <taxon>Metazoa</taxon>
        <taxon>Ecdysozoa</taxon>
        <taxon>Arthropoda</taxon>
        <taxon>Hexapoda</taxon>
        <taxon>Insecta</taxon>
        <taxon>Pterygota</taxon>
        <taxon>Neoptera</taxon>
        <taxon>Polyneoptera</taxon>
        <taxon>Dictyoptera</taxon>
        <taxon>Blattodea</taxon>
        <taxon>Blaberoidea</taxon>
        <taxon>Blaberidae</taxon>
        <taxon>Diplopterinae</taxon>
        <taxon>Diploptera</taxon>
    </lineage>
</organism>
<reference evidence="2" key="1">
    <citation type="journal article" date="2023" name="IScience">
        <title>Live-bearing cockroach genome reveals convergent evolutionary mechanisms linked to viviparity in insects and beyond.</title>
        <authorList>
            <person name="Fouks B."/>
            <person name="Harrison M.C."/>
            <person name="Mikhailova A.A."/>
            <person name="Marchal E."/>
            <person name="English S."/>
            <person name="Carruthers M."/>
            <person name="Jennings E.C."/>
            <person name="Chiamaka E.L."/>
            <person name="Frigard R.A."/>
            <person name="Pippel M."/>
            <person name="Attardo G.M."/>
            <person name="Benoit J.B."/>
            <person name="Bornberg-Bauer E."/>
            <person name="Tobe S.S."/>
        </authorList>
    </citation>
    <scope>NUCLEOTIDE SEQUENCE</scope>
    <source>
        <strain evidence="2">Stay&amp;Tobe</strain>
    </source>
</reference>
<keyword evidence="1" id="KW-0472">Membrane</keyword>
<dbReference type="Proteomes" id="UP001233999">
    <property type="component" value="Unassembled WGS sequence"/>
</dbReference>
<keyword evidence="3" id="KW-1185">Reference proteome</keyword>
<evidence type="ECO:0000313" key="3">
    <source>
        <dbReference type="Proteomes" id="UP001233999"/>
    </source>
</evidence>
<accession>A0AAD8E3W9</accession>
<protein>
    <submittedName>
        <fullName evidence="2">Uncharacterized protein</fullName>
    </submittedName>
</protein>
<dbReference type="AlphaFoldDB" id="A0AAD8E3W9"/>
<evidence type="ECO:0000313" key="2">
    <source>
        <dbReference type="EMBL" id="KAJ9575921.1"/>
    </source>
</evidence>